<dbReference type="AlphaFoldDB" id="A0A561E1H6"/>
<dbReference type="Proteomes" id="UP000318297">
    <property type="component" value="Unassembled WGS sequence"/>
</dbReference>
<sequence length="29" mass="2885">MDAATAAMYALATSAQGGITTLNIGWSPT</sequence>
<proteinExistence type="predicted"/>
<evidence type="ECO:0000313" key="2">
    <source>
        <dbReference type="Proteomes" id="UP000318297"/>
    </source>
</evidence>
<accession>A0A561E1H6</accession>
<name>A0A561E1H6_9MICO</name>
<keyword evidence="2" id="KW-1185">Reference proteome</keyword>
<evidence type="ECO:0000313" key="1">
    <source>
        <dbReference type="EMBL" id="TWE09457.1"/>
    </source>
</evidence>
<reference evidence="1 2" key="1">
    <citation type="submission" date="2019-06" db="EMBL/GenBank/DDBJ databases">
        <title>Sequencing the genomes of 1000 actinobacteria strains.</title>
        <authorList>
            <person name="Klenk H.-P."/>
        </authorList>
    </citation>
    <scope>NUCLEOTIDE SEQUENCE [LARGE SCALE GENOMIC DNA]</scope>
    <source>
        <strain evidence="1 2">DSM 19560</strain>
    </source>
</reference>
<comment type="caution">
    <text evidence="1">The sequence shown here is derived from an EMBL/GenBank/DDBJ whole genome shotgun (WGS) entry which is preliminary data.</text>
</comment>
<protein>
    <submittedName>
        <fullName evidence="1">Uncharacterized protein</fullName>
    </submittedName>
</protein>
<dbReference type="EMBL" id="VIVQ01000003">
    <property type="protein sequence ID" value="TWE09457.1"/>
    <property type="molecule type" value="Genomic_DNA"/>
</dbReference>
<organism evidence="1 2">
    <name type="scientific">Rudaeicoccus suwonensis</name>
    <dbReference type="NCBI Taxonomy" id="657409"/>
    <lineage>
        <taxon>Bacteria</taxon>
        <taxon>Bacillati</taxon>
        <taxon>Actinomycetota</taxon>
        <taxon>Actinomycetes</taxon>
        <taxon>Micrococcales</taxon>
        <taxon>Dermacoccaceae</taxon>
        <taxon>Rudaeicoccus</taxon>
    </lineage>
</organism>
<gene>
    <name evidence="1" type="ORF">BKA23_3160</name>
</gene>